<gene>
    <name evidence="2" type="ORF">SEA_BING_6</name>
</gene>
<evidence type="ECO:0000256" key="1">
    <source>
        <dbReference type="SAM" id="MobiDB-lite"/>
    </source>
</evidence>
<dbReference type="InterPro" id="IPR055635">
    <property type="entry name" value="DUF7211"/>
</dbReference>
<keyword evidence="3" id="KW-1185">Reference proteome</keyword>
<dbReference type="Pfam" id="PF23847">
    <property type="entry name" value="DUF7211"/>
    <property type="match status" value="1"/>
</dbReference>
<proteinExistence type="predicted"/>
<feature type="compositionally biased region" description="Polar residues" evidence="1">
    <location>
        <begin position="56"/>
        <end position="69"/>
    </location>
</feature>
<name>A0A2L1IW78_9CAUD</name>
<reference evidence="3" key="1">
    <citation type="submission" date="2018-01" db="EMBL/GenBank/DDBJ databases">
        <authorList>
            <person name="Wardenburg K.E."/>
            <person name="Rana S."/>
            <person name="Felix E."/>
            <person name="Puentes R.J."/>
            <person name="Shaffer C.D."/>
            <person name="Weston-Hafer K.A."/>
            <person name="Russell D.A."/>
            <person name="Pope W.H."/>
            <person name="Jacobs-Sera D."/>
            <person name="Hendrix R.W."/>
            <person name="Hatfull G.F."/>
        </authorList>
    </citation>
    <scope>NUCLEOTIDE SEQUENCE [LARGE SCALE GENOMIC DNA]</scope>
</reference>
<dbReference type="Proteomes" id="UP000241360">
    <property type="component" value="Segment"/>
</dbReference>
<feature type="compositionally biased region" description="Basic and acidic residues" evidence="1">
    <location>
        <begin position="43"/>
        <end position="54"/>
    </location>
</feature>
<feature type="region of interest" description="Disordered" evidence="1">
    <location>
        <begin position="1"/>
        <end position="20"/>
    </location>
</feature>
<protein>
    <submittedName>
        <fullName evidence="2">Uncharacterized protein</fullName>
    </submittedName>
</protein>
<dbReference type="OrthoDB" id="25692at10239"/>
<sequence length="164" mass="17675">MDRPDRSGGSRSLKHYGIKGMKWGVRRSDAQLANARSAPKPTLSEDARTAERLHNKVQTKGTGSLSNQEMRQFIERMNLERQYSQLMSSPPGKSAADRGHDQVKKYLAYGQTYANVRKFLDTPAGQSIKTGMKAAAAAGFGYATGGTGPAAAAGAGVLVRRMTQ</sequence>
<feature type="region of interest" description="Disordered" evidence="1">
    <location>
        <begin position="27"/>
        <end position="69"/>
    </location>
</feature>
<organism evidence="2 3">
    <name type="scientific">Streptomyces phage Bing</name>
    <dbReference type="NCBI Taxonomy" id="2079427"/>
    <lineage>
        <taxon>Viruses</taxon>
        <taxon>Duplodnaviria</taxon>
        <taxon>Heunggongvirae</taxon>
        <taxon>Uroviricota</taxon>
        <taxon>Caudoviricetes</taxon>
        <taxon>Bingvirus</taxon>
        <taxon>Bingvirus bing</taxon>
    </lineage>
</organism>
<evidence type="ECO:0000313" key="3">
    <source>
        <dbReference type="Proteomes" id="UP000241360"/>
    </source>
</evidence>
<evidence type="ECO:0000313" key="2">
    <source>
        <dbReference type="EMBL" id="AVD99428.1"/>
    </source>
</evidence>
<accession>A0A2L1IW78</accession>
<dbReference type="EMBL" id="MG757154">
    <property type="protein sequence ID" value="AVD99428.1"/>
    <property type="molecule type" value="Genomic_DNA"/>
</dbReference>